<keyword evidence="8 10" id="KW-0175">Coiled coil</keyword>
<reference evidence="13" key="1">
    <citation type="submission" date="2025-08" db="UniProtKB">
        <authorList>
            <consortium name="RefSeq"/>
        </authorList>
    </citation>
    <scope>IDENTIFICATION</scope>
    <source>
        <strain evidence="13">15112-1751.03</strain>
        <tissue evidence="13">Whole Adult</tissue>
    </source>
</reference>
<dbReference type="FunFam" id="3.40.50.300:FF:001301">
    <property type="entry name" value="Structural maintenance of chromosomes 5"/>
    <property type="match status" value="1"/>
</dbReference>
<evidence type="ECO:0000256" key="6">
    <source>
        <dbReference type="ARBA" id="ARBA00022741"/>
    </source>
</evidence>
<evidence type="ECO:0000256" key="7">
    <source>
        <dbReference type="ARBA" id="ARBA00022840"/>
    </source>
</evidence>
<dbReference type="Proteomes" id="UP000515160">
    <property type="component" value="Chromosome 3"/>
</dbReference>
<dbReference type="GO" id="GO:0030915">
    <property type="term" value="C:Smc5-Smc6 complex"/>
    <property type="evidence" value="ECO:0007669"/>
    <property type="project" value="TreeGrafter"/>
</dbReference>
<keyword evidence="5" id="KW-0158">Chromosome</keyword>
<dbReference type="InterPro" id="IPR038729">
    <property type="entry name" value="Rad50/SbcC_AAA"/>
</dbReference>
<evidence type="ECO:0000313" key="12">
    <source>
        <dbReference type="Proteomes" id="UP000515160"/>
    </source>
</evidence>
<feature type="domain" description="Rad50/SbcC-type AAA" evidence="11">
    <location>
        <begin position="19"/>
        <end position="211"/>
    </location>
</feature>
<dbReference type="GO" id="GO:0000724">
    <property type="term" value="P:double-strand break repair via homologous recombination"/>
    <property type="evidence" value="ECO:0007669"/>
    <property type="project" value="TreeGrafter"/>
</dbReference>
<sequence>MDRSGHLSQTHMIGRIYSVYCKDFVSYNEITYFPKEYLNVLTGPNGTGKSTIVSAIILGLGGDPQLLDRSSSIADYIKSNKSSAIITVTINGRSKNSKESFKRTINQNGQSHFYVNSKELSKTKFLDIVASFNIQVSNLCQFLPQDRVQDFSKMNPQELLVNTMSSVCDDEFIKNFNDLKEMKLKLLNAHADREKDKENLQKEQKRLEQLQVTVDQYQERQEILQKINVHKAKKLWSEITVANSRIDELKSSLNKANKECQTRKKTYELQKRAQQEITQKSFDLRQKKEEQIKLISHANNAKNKLDSLLESVKHKVNERNFELKRHIEQATKNKMEADNLKQAAEGKNQELQQFYKYKSDLVNELEEHGKIINQTRETTMRQYNRRREIEAKLNDEKIPEVTALKHKIERLQNIKTQKIEELRNQNPNLIKAMSWVAENKHKYKSNIYDPMIFELNIKSPDAAMCLENLIRQRDLYAFACEDKNDMSDLINELCVKQKLSVNIIYCAPGNRCLYTSTVPLSEITSIGFTSYLVDLVSGPMPIINKLCGTYQIHNIPIGTEEVSNNTSIIPKSIRVFFGGTKKFLVTASRYRSDLILTESTIQRKNQLITLDSKQLASLQERYNNSISERNQLRNKLVEVDNEFERLQATTKEEVEKKRKIEQKLNYFENLENEVKKLNDKILNINRSFNSLDDAEKTFQKNVLSDFKQLFEIEQNLLKILETSEKSIALKKVFQLMESVHIRQHESQMNTLNESEENYKGACGNVEKITKSLETHTESIQSKTEELQSLCNGKLPPSKDFPFKSEFRDLSKLHIEQIHEAIVEFQARLECMANVNPQAIADFQQRQEQVKLLKQIIDQKANQEKNVDGQITALFNNWEPKLNNLIETISAKFSEFMESMSYVGEVVLSRNDKHDFKSYGIQIMVQYRKEGKLQTLDKYIQSGGERAVAIAIYSMSLQHVTSVPFRCVDEINQGMDATNERNIFELLLREATKEGSAQYIFVTPKLLPDLNYNDHLCVSVVYNSASMKPGVNFPRC</sequence>
<dbReference type="GO" id="GO:0005634">
    <property type="term" value="C:nucleus"/>
    <property type="evidence" value="ECO:0007669"/>
    <property type="project" value="UniProtKB-SubCell"/>
</dbReference>
<proteinExistence type="inferred from homology"/>
<dbReference type="Gene3D" id="3.40.50.300">
    <property type="entry name" value="P-loop containing nucleotide triphosphate hydrolases"/>
    <property type="match status" value="2"/>
</dbReference>
<accession>A0A6P8Y2M7</accession>
<keyword evidence="7" id="KW-0067">ATP-binding</keyword>
<dbReference type="PANTHER" id="PTHR45916">
    <property type="entry name" value="STRUCTURAL MAINTENANCE OF CHROMOSOMES PROTEIN 5"/>
    <property type="match status" value="1"/>
</dbReference>
<dbReference type="InterPro" id="IPR027417">
    <property type="entry name" value="P-loop_NTPase"/>
</dbReference>
<gene>
    <name evidence="13" type="primary">LOC117567353</name>
</gene>
<dbReference type="PANTHER" id="PTHR45916:SF1">
    <property type="entry name" value="STRUCTURAL MAINTENANCE OF CHROMOSOMES PROTEIN 5"/>
    <property type="match status" value="1"/>
</dbReference>
<keyword evidence="9" id="KW-0539">Nucleus</keyword>
<feature type="coiled-coil region" evidence="10">
    <location>
        <begin position="615"/>
        <end position="687"/>
    </location>
</feature>
<evidence type="ECO:0000256" key="1">
    <source>
        <dbReference type="ARBA" id="ARBA00004123"/>
    </source>
</evidence>
<dbReference type="OrthoDB" id="10254973at2759"/>
<dbReference type="GeneID" id="117567353"/>
<keyword evidence="12" id="KW-1185">Reference proteome</keyword>
<evidence type="ECO:0000256" key="5">
    <source>
        <dbReference type="ARBA" id="ARBA00022454"/>
    </source>
</evidence>
<dbReference type="AlphaFoldDB" id="A0A6P8Y2M7"/>
<comment type="subcellular location">
    <subcellularLocation>
        <location evidence="2">Chromosome</location>
    </subcellularLocation>
    <subcellularLocation>
        <location evidence="1">Nucleus</location>
    </subcellularLocation>
</comment>
<dbReference type="SUPFAM" id="SSF52540">
    <property type="entry name" value="P-loop containing nucleoside triphosphate hydrolases"/>
    <property type="match status" value="3"/>
</dbReference>
<evidence type="ECO:0000259" key="11">
    <source>
        <dbReference type="Pfam" id="PF13476"/>
    </source>
</evidence>
<evidence type="ECO:0000256" key="2">
    <source>
        <dbReference type="ARBA" id="ARBA00004286"/>
    </source>
</evidence>
<evidence type="ECO:0000256" key="10">
    <source>
        <dbReference type="SAM" id="Coils"/>
    </source>
</evidence>
<protein>
    <recommendedName>
        <fullName evidence="4">Structural maintenance of chromosomes protein 5</fullName>
    </recommendedName>
</protein>
<evidence type="ECO:0000313" key="13">
    <source>
        <dbReference type="RefSeq" id="XP_034103177.1"/>
    </source>
</evidence>
<dbReference type="Pfam" id="PF13476">
    <property type="entry name" value="AAA_23"/>
    <property type="match status" value="1"/>
</dbReference>
<feature type="coiled-coil region" evidence="10">
    <location>
        <begin position="190"/>
        <end position="266"/>
    </location>
</feature>
<dbReference type="RefSeq" id="XP_034103177.1">
    <property type="nucleotide sequence ID" value="XM_034247286.2"/>
</dbReference>
<keyword evidence="6" id="KW-0547">Nucleotide-binding</keyword>
<dbReference type="GO" id="GO:0003697">
    <property type="term" value="F:single-stranded DNA binding"/>
    <property type="evidence" value="ECO:0007669"/>
    <property type="project" value="TreeGrafter"/>
</dbReference>
<dbReference type="GO" id="GO:0005524">
    <property type="term" value="F:ATP binding"/>
    <property type="evidence" value="ECO:0007669"/>
    <property type="project" value="UniProtKB-KW"/>
</dbReference>
<name>A0A6P8Y2M7_DROAB</name>
<dbReference type="CTD" id="23137"/>
<comment type="similarity">
    <text evidence="3">Belongs to the SMC family. SMC5 subfamily.</text>
</comment>
<evidence type="ECO:0000256" key="3">
    <source>
        <dbReference type="ARBA" id="ARBA00010171"/>
    </source>
</evidence>
<feature type="coiled-coil region" evidence="10">
    <location>
        <begin position="298"/>
        <end position="347"/>
    </location>
</feature>
<organism evidence="12 13">
    <name type="scientific">Drosophila albomicans</name>
    <name type="common">Fruit fly</name>
    <dbReference type="NCBI Taxonomy" id="7291"/>
    <lineage>
        <taxon>Eukaryota</taxon>
        <taxon>Metazoa</taxon>
        <taxon>Ecdysozoa</taxon>
        <taxon>Arthropoda</taxon>
        <taxon>Hexapoda</taxon>
        <taxon>Insecta</taxon>
        <taxon>Pterygota</taxon>
        <taxon>Neoptera</taxon>
        <taxon>Endopterygota</taxon>
        <taxon>Diptera</taxon>
        <taxon>Brachycera</taxon>
        <taxon>Muscomorpha</taxon>
        <taxon>Ephydroidea</taxon>
        <taxon>Drosophilidae</taxon>
        <taxon>Drosophila</taxon>
    </lineage>
</organism>
<evidence type="ECO:0000256" key="8">
    <source>
        <dbReference type="ARBA" id="ARBA00023054"/>
    </source>
</evidence>
<evidence type="ECO:0000256" key="4">
    <source>
        <dbReference type="ARBA" id="ARBA00018687"/>
    </source>
</evidence>
<evidence type="ECO:0000256" key="9">
    <source>
        <dbReference type="ARBA" id="ARBA00023242"/>
    </source>
</evidence>